<dbReference type="SUPFAM" id="SSF51430">
    <property type="entry name" value="NAD(P)-linked oxidoreductase"/>
    <property type="match status" value="1"/>
</dbReference>
<dbReference type="PROSITE" id="PS00798">
    <property type="entry name" value="ALDOKETO_REDUCTASE_1"/>
    <property type="match status" value="1"/>
</dbReference>
<feature type="active site" description="Proton donor" evidence="4">
    <location>
        <position position="55"/>
    </location>
</feature>
<accession>A0A5C5FU27</accession>
<protein>
    <submittedName>
        <fullName evidence="8">NADP-dependent D-sorbitol-6-phosphate dehydrogenase</fullName>
    </submittedName>
</protein>
<evidence type="ECO:0000256" key="4">
    <source>
        <dbReference type="PIRSR" id="PIRSR000097-1"/>
    </source>
</evidence>
<dbReference type="InterPro" id="IPR036812">
    <property type="entry name" value="NAD(P)_OxRdtase_dom_sf"/>
</dbReference>
<feature type="binding site" evidence="5">
    <location>
        <position position="110"/>
    </location>
    <ligand>
        <name>substrate</name>
    </ligand>
</feature>
<dbReference type="CDD" id="cd19120">
    <property type="entry name" value="AKR_AKR3C2-3"/>
    <property type="match status" value="1"/>
</dbReference>
<organism evidence="8 9">
    <name type="scientific">Rhodotorula diobovata</name>
    <dbReference type="NCBI Taxonomy" id="5288"/>
    <lineage>
        <taxon>Eukaryota</taxon>
        <taxon>Fungi</taxon>
        <taxon>Dikarya</taxon>
        <taxon>Basidiomycota</taxon>
        <taxon>Pucciniomycotina</taxon>
        <taxon>Microbotryomycetes</taxon>
        <taxon>Sporidiobolales</taxon>
        <taxon>Sporidiobolaceae</taxon>
        <taxon>Rhodotorula</taxon>
    </lineage>
</organism>
<dbReference type="InterPro" id="IPR018170">
    <property type="entry name" value="Aldo/ket_reductase_CS"/>
</dbReference>
<feature type="domain" description="NADP-dependent oxidoreductase" evidence="7">
    <location>
        <begin position="21"/>
        <end position="282"/>
    </location>
</feature>
<dbReference type="AlphaFoldDB" id="A0A5C5FU27"/>
<dbReference type="PANTHER" id="PTHR43827">
    <property type="entry name" value="2,5-DIKETO-D-GLUCONIC ACID REDUCTASE"/>
    <property type="match status" value="1"/>
</dbReference>
<reference evidence="8 9" key="1">
    <citation type="submission" date="2019-03" db="EMBL/GenBank/DDBJ databases">
        <title>Rhodosporidium diobovatum UCD-FST 08-225 genome sequencing, assembly, and annotation.</title>
        <authorList>
            <person name="Fakankun I.U."/>
            <person name="Fristensky B."/>
            <person name="Levin D.B."/>
        </authorList>
    </citation>
    <scope>NUCLEOTIDE SEQUENCE [LARGE SCALE GENOMIC DNA]</scope>
    <source>
        <strain evidence="8 9">UCD-FST 08-225</strain>
    </source>
</reference>
<evidence type="ECO:0000256" key="1">
    <source>
        <dbReference type="ARBA" id="ARBA00007905"/>
    </source>
</evidence>
<evidence type="ECO:0000313" key="9">
    <source>
        <dbReference type="Proteomes" id="UP000311382"/>
    </source>
</evidence>
<dbReference type="PRINTS" id="PR00069">
    <property type="entry name" value="ALDKETRDTASE"/>
</dbReference>
<dbReference type="GO" id="GO:0016652">
    <property type="term" value="F:oxidoreductase activity, acting on NAD(P)H as acceptor"/>
    <property type="evidence" value="ECO:0007669"/>
    <property type="project" value="InterPro"/>
</dbReference>
<evidence type="ECO:0000259" key="7">
    <source>
        <dbReference type="Pfam" id="PF00248"/>
    </source>
</evidence>
<dbReference type="PROSITE" id="PS00062">
    <property type="entry name" value="ALDOKETO_REDUCTASE_2"/>
    <property type="match status" value="1"/>
</dbReference>
<comment type="similarity">
    <text evidence="1">Belongs to the aldo/keto reductase family.</text>
</comment>
<dbReference type="EMBL" id="SOZI01000072">
    <property type="protein sequence ID" value="TNY20260.1"/>
    <property type="molecule type" value="Genomic_DNA"/>
</dbReference>
<comment type="caution">
    <text evidence="8">The sequence shown here is derived from an EMBL/GenBank/DDBJ whole genome shotgun (WGS) entry which is preliminary data.</text>
</comment>
<keyword evidence="3" id="KW-0560">Oxidoreductase</keyword>
<feature type="site" description="Lowers pKa of active site Tyr" evidence="6">
    <location>
        <position position="80"/>
    </location>
</feature>
<dbReference type="Proteomes" id="UP000311382">
    <property type="component" value="Unassembled WGS sequence"/>
</dbReference>
<evidence type="ECO:0000256" key="5">
    <source>
        <dbReference type="PIRSR" id="PIRSR000097-2"/>
    </source>
</evidence>
<name>A0A5C5FU27_9BASI</name>
<dbReference type="GO" id="GO:0016616">
    <property type="term" value="F:oxidoreductase activity, acting on the CH-OH group of donors, NAD or NADP as acceptor"/>
    <property type="evidence" value="ECO:0007669"/>
    <property type="project" value="UniProtKB-ARBA"/>
</dbReference>
<keyword evidence="2" id="KW-0521">NADP</keyword>
<gene>
    <name evidence="8" type="ORF">DMC30DRAFT_377740</name>
</gene>
<dbReference type="PANTHER" id="PTHR43827:SF3">
    <property type="entry name" value="NADP-DEPENDENT OXIDOREDUCTASE DOMAIN-CONTAINING PROTEIN"/>
    <property type="match status" value="1"/>
</dbReference>
<dbReference type="InterPro" id="IPR023210">
    <property type="entry name" value="NADP_OxRdtase_dom"/>
</dbReference>
<keyword evidence="9" id="KW-1185">Reference proteome</keyword>
<proteinExistence type="inferred from homology"/>
<evidence type="ECO:0000313" key="8">
    <source>
        <dbReference type="EMBL" id="TNY20260.1"/>
    </source>
</evidence>
<dbReference type="InterPro" id="IPR020471">
    <property type="entry name" value="AKR"/>
</dbReference>
<sequence length="305" mass="33563">MSTFAPVSLSDGAIVPGLGFGVGTAHFGGDSPELVQTIKTALEVGFRHLDGAEAYKNEESLGKAIAESGIPRDELYVTTKSGPGLKDIPASFDQSLKKLGLSHVDLYLIHWPYDFPKPGYPTIEEAWKALEAIKDSGRAKSIGVSNFRVRDLEKILAIPDLKHKPACNQIEFHPFMYEAGEELFQYCKKHDIAIEAYGPTSPAFRFDGNRGNFDAVLEEVSKAVAQRAGKDKVEPSQVLLRLAAQRGAIVITTSGKDWRMKECVSLCLFALSCLTQDEIDELVKAAKPAPQRAFMKHMDDKDTEY</sequence>
<dbReference type="Gene3D" id="3.20.20.100">
    <property type="entry name" value="NADP-dependent oxidoreductase domain"/>
    <property type="match status" value="1"/>
</dbReference>
<dbReference type="OrthoDB" id="416253at2759"/>
<evidence type="ECO:0000256" key="2">
    <source>
        <dbReference type="ARBA" id="ARBA00022857"/>
    </source>
</evidence>
<dbReference type="PIRSF" id="PIRSF000097">
    <property type="entry name" value="AKR"/>
    <property type="match status" value="1"/>
</dbReference>
<dbReference type="Pfam" id="PF00248">
    <property type="entry name" value="Aldo_ket_red"/>
    <property type="match status" value="1"/>
</dbReference>
<dbReference type="InterPro" id="IPR044494">
    <property type="entry name" value="AKR3C2/3"/>
</dbReference>
<evidence type="ECO:0000256" key="6">
    <source>
        <dbReference type="PIRSR" id="PIRSR000097-3"/>
    </source>
</evidence>
<evidence type="ECO:0000256" key="3">
    <source>
        <dbReference type="ARBA" id="ARBA00023002"/>
    </source>
</evidence>
<dbReference type="STRING" id="5288.A0A5C5FU27"/>